<dbReference type="eggNOG" id="KOG3288">
    <property type="taxonomic scope" value="Eukaryota"/>
</dbReference>
<dbReference type="GO" id="GO:0036503">
    <property type="term" value="P:ERAD pathway"/>
    <property type="evidence" value="ECO:0000318"/>
    <property type="project" value="GO_Central"/>
</dbReference>
<keyword evidence="8" id="KW-0862">Zinc</keyword>
<evidence type="ECO:0000256" key="7">
    <source>
        <dbReference type="ARBA" id="ARBA00022807"/>
    </source>
</evidence>
<dbReference type="InterPro" id="IPR048857">
    <property type="entry name" value="OTU1_Ubl"/>
</dbReference>
<dbReference type="HOGENOM" id="CLU_049327_0_0_1"/>
<comment type="subcellular location">
    <subcellularLocation>
        <location evidence="9">Cytoplasm</location>
    </subcellularLocation>
</comment>
<dbReference type="FunCoup" id="Q75CY9">
    <property type="interactions" value="724"/>
</dbReference>
<dbReference type="PANTHER" id="PTHR13312">
    <property type="entry name" value="HIV-INDUCED PROTEIN-7-LIKE PROTEASE"/>
    <property type="match status" value="1"/>
</dbReference>
<dbReference type="GO" id="GO:0016579">
    <property type="term" value="P:protein deubiquitination"/>
    <property type="evidence" value="ECO:0007669"/>
    <property type="project" value="EnsemblFungi"/>
</dbReference>
<dbReference type="InterPro" id="IPR003323">
    <property type="entry name" value="OTU_dom"/>
</dbReference>
<keyword evidence="3" id="KW-0479">Metal-binding</keyword>
<dbReference type="EC" id="3.4.19.12" evidence="9"/>
<evidence type="ECO:0000256" key="5">
    <source>
        <dbReference type="ARBA" id="ARBA00022786"/>
    </source>
</evidence>
<dbReference type="OrthoDB" id="65596at2759"/>
<proteinExistence type="predicted"/>
<comment type="function">
    <text evidence="9">Hydrolase that can remove conjugated ubiquitin from proteins and may therefore play an important regulatory role at the level of protein turnover by preventing degradation.</text>
</comment>
<evidence type="ECO:0000313" key="12">
    <source>
        <dbReference type="Proteomes" id="UP000000591"/>
    </source>
</evidence>
<dbReference type="InterPro" id="IPR057766">
    <property type="entry name" value="Znf-C2H2_OTU1-like_C"/>
</dbReference>
<evidence type="ECO:0000256" key="8">
    <source>
        <dbReference type="ARBA" id="ARBA00022833"/>
    </source>
</evidence>
<keyword evidence="2" id="KW-0645">Protease</keyword>
<reference evidence="12" key="2">
    <citation type="journal article" date="2013" name="G3 (Bethesda)">
        <title>Genomes of Ashbya fungi isolated from insects reveal four mating-type loci, numerous translocations, lack of transposons, and distinct gene duplications.</title>
        <authorList>
            <person name="Dietrich F.S."/>
            <person name="Voegeli S."/>
            <person name="Kuo S."/>
            <person name="Philippsen P."/>
        </authorList>
    </citation>
    <scope>GENOME REANNOTATION</scope>
    <source>
        <strain evidence="12">ATCC 10895 / CBS 109.51 / FGSC 9923 / NRRL Y-1056</strain>
    </source>
</reference>
<dbReference type="STRING" id="284811.Q75CY9"/>
<keyword evidence="9" id="KW-0963">Cytoplasm</keyword>
<dbReference type="Pfam" id="PF24560">
    <property type="entry name" value="zf-C2H2_OTU1_C"/>
    <property type="match status" value="1"/>
</dbReference>
<keyword evidence="4" id="KW-0863">Zinc-finger</keyword>
<feature type="domain" description="OTU" evidence="10">
    <location>
        <begin position="112"/>
        <end position="233"/>
    </location>
</feature>
<dbReference type="PANTHER" id="PTHR13312:SF0">
    <property type="entry name" value="UBIQUITIN THIOESTERASE OTU1"/>
    <property type="match status" value="1"/>
</dbReference>
<keyword evidence="7 9" id="KW-0788">Thiol protease</keyword>
<keyword evidence="12" id="KW-1185">Reference proteome</keyword>
<dbReference type="SUPFAM" id="SSF54001">
    <property type="entry name" value="Cysteine proteinases"/>
    <property type="match status" value="1"/>
</dbReference>
<gene>
    <name evidence="11" type="ORF">AGOS_ABR233W</name>
</gene>
<dbReference type="Gene3D" id="3.10.20.90">
    <property type="entry name" value="Phosphatidylinositol 3-kinase Catalytic Subunit, Chain A, domain 1"/>
    <property type="match status" value="1"/>
</dbReference>
<dbReference type="InterPro" id="IPR013087">
    <property type="entry name" value="Znf_C2H2_type"/>
</dbReference>
<dbReference type="InParanoid" id="Q75CY9"/>
<evidence type="ECO:0000256" key="9">
    <source>
        <dbReference type="RuleBase" id="RU367104"/>
    </source>
</evidence>
<organism evidence="11 12">
    <name type="scientific">Eremothecium gossypii (strain ATCC 10895 / CBS 109.51 / FGSC 9923 / NRRL Y-1056)</name>
    <name type="common">Yeast</name>
    <name type="synonym">Ashbya gossypii</name>
    <dbReference type="NCBI Taxonomy" id="284811"/>
    <lineage>
        <taxon>Eukaryota</taxon>
        <taxon>Fungi</taxon>
        <taxon>Dikarya</taxon>
        <taxon>Ascomycota</taxon>
        <taxon>Saccharomycotina</taxon>
        <taxon>Saccharomycetes</taxon>
        <taxon>Saccharomycetales</taxon>
        <taxon>Saccharomycetaceae</taxon>
        <taxon>Eremothecium</taxon>
    </lineage>
</organism>
<dbReference type="AlphaFoldDB" id="Q75CY9"/>
<accession>Q75CY9</accession>
<dbReference type="MEROPS" id="C85.006"/>
<dbReference type="EMBL" id="AE016815">
    <property type="protein sequence ID" value="AAS51006.2"/>
    <property type="molecule type" value="Genomic_DNA"/>
</dbReference>
<dbReference type="Pfam" id="PF21403">
    <property type="entry name" value="OTU1_UBXL"/>
    <property type="match status" value="1"/>
</dbReference>
<dbReference type="PROSITE" id="PS50802">
    <property type="entry name" value="OTU"/>
    <property type="match status" value="1"/>
</dbReference>
<dbReference type="KEGG" id="ago:AGOS_ABR233W"/>
<reference evidence="11 12" key="1">
    <citation type="journal article" date="2004" name="Science">
        <title>The Ashbya gossypii genome as a tool for mapping the ancient Saccharomyces cerevisiae genome.</title>
        <authorList>
            <person name="Dietrich F.S."/>
            <person name="Voegeli S."/>
            <person name="Brachat S."/>
            <person name="Lerch A."/>
            <person name="Gates K."/>
            <person name="Steiner S."/>
            <person name="Mohr C."/>
            <person name="Pohlmann R."/>
            <person name="Luedi P."/>
            <person name="Choi S."/>
            <person name="Wing R.A."/>
            <person name="Flavier A."/>
            <person name="Gaffney T.D."/>
            <person name="Philippsen P."/>
        </authorList>
    </citation>
    <scope>NUCLEOTIDE SEQUENCE [LARGE SCALE GENOMIC DNA]</scope>
    <source>
        <strain evidence="12">ATCC 10895 / CBS 109.51 / FGSC 9923 / NRRL Y-1056</strain>
    </source>
</reference>
<evidence type="ECO:0000256" key="2">
    <source>
        <dbReference type="ARBA" id="ARBA00022670"/>
    </source>
</evidence>
<dbReference type="InterPro" id="IPR038765">
    <property type="entry name" value="Papain-like_cys_pep_sf"/>
</dbReference>
<evidence type="ECO:0000259" key="10">
    <source>
        <dbReference type="PROSITE" id="PS50802"/>
    </source>
</evidence>
<dbReference type="CDD" id="cd22745">
    <property type="entry name" value="OTU_OTU1"/>
    <property type="match status" value="1"/>
</dbReference>
<dbReference type="GO" id="GO:0005737">
    <property type="term" value="C:cytoplasm"/>
    <property type="evidence" value="ECO:0007669"/>
    <property type="project" value="UniProtKB-SubCell"/>
</dbReference>
<protein>
    <recommendedName>
        <fullName evidence="9">Ubiquitin thioesterase OTU</fullName>
        <ecNumber evidence="9">3.4.19.12</ecNumber>
    </recommendedName>
</protein>
<evidence type="ECO:0000256" key="6">
    <source>
        <dbReference type="ARBA" id="ARBA00022801"/>
    </source>
</evidence>
<keyword evidence="5 9" id="KW-0833">Ubl conjugation pathway</keyword>
<dbReference type="GO" id="GO:0006355">
    <property type="term" value="P:regulation of DNA-templated transcription"/>
    <property type="evidence" value="ECO:0007669"/>
    <property type="project" value="EnsemblFungi"/>
</dbReference>
<dbReference type="OMA" id="TRCILVY"/>
<dbReference type="GeneID" id="4619292"/>
<dbReference type="Gene3D" id="3.90.70.80">
    <property type="match status" value="1"/>
</dbReference>
<sequence length="313" mass="34377">MKIKVTVSSFGEQVLEVGADASLNELLTLVKEAYGGEVPLKSMRFGYPPQQVELCGHDGKEELGELGISGGERIVFACESGGLDARESRIPPNLDGALSPPNKITMQPGMTLEIHEVPDDNSCLFHAISYALYKDTATSQQLREVVAREVEADPVAYSDSIVGRPNREYAAWIRKRDSWGGAIEIAILSKYLATAMFVLDIDAGRYEKFNEDKYNEFIVLVFSGIHYDTLQLSIAGAAVPQTVFDSSEPDSDVLLVRASEVASKMKKAGLSFNTYRERIRCNQCGTVLLGDREVSQHAKQTGHIDFGQVSAYQ</sequence>
<evidence type="ECO:0000256" key="4">
    <source>
        <dbReference type="ARBA" id="ARBA00022771"/>
    </source>
</evidence>
<dbReference type="GO" id="GO:0004843">
    <property type="term" value="F:cysteine-type deubiquitinase activity"/>
    <property type="evidence" value="ECO:0000318"/>
    <property type="project" value="GO_Central"/>
</dbReference>
<keyword evidence="6 9" id="KW-0378">Hydrolase</keyword>
<evidence type="ECO:0000256" key="1">
    <source>
        <dbReference type="ARBA" id="ARBA00000707"/>
    </source>
</evidence>
<name>Q75CY9_EREGS</name>
<dbReference type="RefSeq" id="NP_983182.2">
    <property type="nucleotide sequence ID" value="NM_208535.2"/>
</dbReference>
<dbReference type="PROSITE" id="PS00028">
    <property type="entry name" value="ZINC_FINGER_C2H2_1"/>
    <property type="match status" value="1"/>
</dbReference>
<evidence type="ECO:0000313" key="11">
    <source>
        <dbReference type="EMBL" id="AAS51006.2"/>
    </source>
</evidence>
<dbReference type="GO" id="GO:0030968">
    <property type="term" value="P:endoplasmic reticulum unfolded protein response"/>
    <property type="evidence" value="ECO:0000318"/>
    <property type="project" value="GO_Central"/>
</dbReference>
<comment type="catalytic activity">
    <reaction evidence="1 9">
        <text>Thiol-dependent hydrolysis of ester, thioester, amide, peptide and isopeptide bonds formed by the C-terminal Gly of ubiquitin (a 76-residue protein attached to proteins as an intracellular targeting signal).</text>
        <dbReference type="EC" id="3.4.19.12"/>
    </reaction>
</comment>
<dbReference type="Proteomes" id="UP000000591">
    <property type="component" value="Chromosome II"/>
</dbReference>
<evidence type="ECO:0000256" key="3">
    <source>
        <dbReference type="ARBA" id="ARBA00022723"/>
    </source>
</evidence>
<dbReference type="Pfam" id="PF02338">
    <property type="entry name" value="OTU"/>
    <property type="match status" value="1"/>
</dbReference>